<gene>
    <name evidence="2" type="ORF">CYNAS_LOCUS14101</name>
</gene>
<protein>
    <submittedName>
        <fullName evidence="2">Uncharacterized protein</fullName>
    </submittedName>
</protein>
<reference evidence="2" key="1">
    <citation type="submission" date="2023-07" db="EMBL/GenBank/DDBJ databases">
        <authorList>
            <consortium name="CYATHOMIX"/>
        </authorList>
    </citation>
    <scope>NUCLEOTIDE SEQUENCE</scope>
    <source>
        <strain evidence="2">N/A</strain>
    </source>
</reference>
<dbReference type="EMBL" id="CATQJL010000305">
    <property type="protein sequence ID" value="CAJ0602118.1"/>
    <property type="molecule type" value="Genomic_DNA"/>
</dbReference>
<accession>A0AA36M928</accession>
<sequence length="57" mass="6635">MRIFNHIFLLLTILVISSAATRLPIRRGRPLTVEELKKIGILRNPISKKSYANQRNY</sequence>
<keyword evidence="3" id="KW-1185">Reference proteome</keyword>
<feature type="signal peptide" evidence="1">
    <location>
        <begin position="1"/>
        <end position="20"/>
    </location>
</feature>
<evidence type="ECO:0000256" key="1">
    <source>
        <dbReference type="SAM" id="SignalP"/>
    </source>
</evidence>
<evidence type="ECO:0000313" key="2">
    <source>
        <dbReference type="EMBL" id="CAJ0602118.1"/>
    </source>
</evidence>
<proteinExistence type="predicted"/>
<organism evidence="2 3">
    <name type="scientific">Cylicocyclus nassatus</name>
    <name type="common">Nematode worm</name>
    <dbReference type="NCBI Taxonomy" id="53992"/>
    <lineage>
        <taxon>Eukaryota</taxon>
        <taxon>Metazoa</taxon>
        <taxon>Ecdysozoa</taxon>
        <taxon>Nematoda</taxon>
        <taxon>Chromadorea</taxon>
        <taxon>Rhabditida</taxon>
        <taxon>Rhabditina</taxon>
        <taxon>Rhabditomorpha</taxon>
        <taxon>Strongyloidea</taxon>
        <taxon>Strongylidae</taxon>
        <taxon>Cylicocyclus</taxon>
    </lineage>
</organism>
<keyword evidence="1" id="KW-0732">Signal</keyword>
<comment type="caution">
    <text evidence="2">The sequence shown here is derived from an EMBL/GenBank/DDBJ whole genome shotgun (WGS) entry which is preliminary data.</text>
</comment>
<name>A0AA36M928_CYLNA</name>
<dbReference type="Proteomes" id="UP001176961">
    <property type="component" value="Unassembled WGS sequence"/>
</dbReference>
<dbReference type="AlphaFoldDB" id="A0AA36M928"/>
<feature type="chain" id="PRO_5041286698" evidence="1">
    <location>
        <begin position="21"/>
        <end position="57"/>
    </location>
</feature>
<evidence type="ECO:0000313" key="3">
    <source>
        <dbReference type="Proteomes" id="UP001176961"/>
    </source>
</evidence>